<dbReference type="KEGG" id="erc:Ecym_5154"/>
<evidence type="ECO:0000256" key="1">
    <source>
        <dbReference type="ARBA" id="ARBA00034736"/>
    </source>
</evidence>
<dbReference type="OMA" id="SSNLWWI"/>
<dbReference type="OrthoDB" id="6417021at2759"/>
<dbReference type="Pfam" id="PF10521">
    <property type="entry name" value="Tti2"/>
    <property type="match status" value="1"/>
</dbReference>
<dbReference type="HOGENOM" id="CLU_054067_0_0_1"/>
<sequence length="421" mass="49023">MHSNYENSRIFLNRVDSSMNYLPRDDELIEICGIIDANENDIKSLRYNLILRICYYTMDDRLSPSTAIRCRDTIKNLMSEELLEFLIKSLNPILLKLKNNKASKSGRKKIEDNSFILRPRLGFSAKEDDLRTAWKNEGGLRSIPLFHIVLTYLKHDQISSNLWWITPGILNFLDDDQQEVKLSGVKLLRQFLEVSIDYSNTLQFSFSGTRLFDIYHPILLNLCYHMPPLTDVKTVTIIWRDVFPTLIALYKVEYIDDVQQLKVQIGSLLSEVIVQLIIPKIASEYPELTIIALDYATQLIHLLETSTVRYLQRIIYMLGEYIVRNPFITLFMPLVIKSAVLLQDLVLLCPTERVVAHKYDFLACVLILYDKCEREGTLSPEILEPLSKLMNMLKEKGCDYTDDREKILKRNQKFDVIIQQI</sequence>
<keyword evidence="3" id="KW-1185">Reference proteome</keyword>
<dbReference type="STRING" id="931890.I6NCY8"/>
<dbReference type="FunCoup" id="I6NCY8">
    <property type="interactions" value="18"/>
</dbReference>
<dbReference type="EMBL" id="CP002501">
    <property type="protein sequence ID" value="AET39930.1"/>
    <property type="molecule type" value="Genomic_DNA"/>
</dbReference>
<dbReference type="GO" id="GO:0006974">
    <property type="term" value="P:DNA damage response"/>
    <property type="evidence" value="ECO:0007669"/>
    <property type="project" value="EnsemblFungi"/>
</dbReference>
<dbReference type="InParanoid" id="I6NCY8"/>
<reference evidence="2 3" key="1">
    <citation type="journal article" date="2011" name="G3 (Bethesda)">
        <title>Genome evolution in the Eremothecium clade of the Saccharomyces complex revealed by comparative genomics.</title>
        <authorList>
            <person name="Wendland J."/>
            <person name="Walther A."/>
        </authorList>
    </citation>
    <scope>NUCLEOTIDE SEQUENCE [LARGE SCALE GENOMIC DNA]</scope>
    <source>
        <strain evidence="3">CBS 270.75 / DBVPG 7215 / KCTC 17166 / NRRL Y-17582</strain>
    </source>
</reference>
<evidence type="ECO:0000313" key="2">
    <source>
        <dbReference type="EMBL" id="AET39930.1"/>
    </source>
</evidence>
<dbReference type="InterPro" id="IPR018870">
    <property type="entry name" value="Tti2"/>
</dbReference>
<evidence type="ECO:0000313" key="3">
    <source>
        <dbReference type="Proteomes" id="UP000006790"/>
    </source>
</evidence>
<dbReference type="GO" id="GO:0110078">
    <property type="term" value="C:TTT Hsp90 cochaperone complex"/>
    <property type="evidence" value="ECO:0007669"/>
    <property type="project" value="EnsemblFungi"/>
</dbReference>
<dbReference type="GO" id="GO:0071472">
    <property type="term" value="P:cellular response to salt stress"/>
    <property type="evidence" value="ECO:0007669"/>
    <property type="project" value="EnsemblFungi"/>
</dbReference>
<dbReference type="GO" id="GO:0034605">
    <property type="term" value="P:cellular response to heat"/>
    <property type="evidence" value="ECO:0007669"/>
    <property type="project" value="EnsemblFungi"/>
</dbReference>
<proteinExistence type="inferred from homology"/>
<organism evidence="2 3">
    <name type="scientific">Eremothecium cymbalariae (strain CBS 270.75 / DBVPG 7215 / KCTC 17166 / NRRL Y-17582)</name>
    <name type="common">Yeast</name>
    <dbReference type="NCBI Taxonomy" id="931890"/>
    <lineage>
        <taxon>Eukaryota</taxon>
        <taxon>Fungi</taxon>
        <taxon>Dikarya</taxon>
        <taxon>Ascomycota</taxon>
        <taxon>Saccharomycotina</taxon>
        <taxon>Saccharomycetes</taxon>
        <taxon>Saccharomycetales</taxon>
        <taxon>Saccharomycetaceae</taxon>
        <taxon>Eremothecium</taxon>
    </lineage>
</organism>
<dbReference type="eggNOG" id="ENOG502QU79">
    <property type="taxonomic scope" value="Eukaryota"/>
</dbReference>
<dbReference type="Proteomes" id="UP000006790">
    <property type="component" value="Chromosome 5"/>
</dbReference>
<accession>I6NCY8</accession>
<dbReference type="AlphaFoldDB" id="I6NCY8"/>
<dbReference type="RefSeq" id="XP_003646747.1">
    <property type="nucleotide sequence ID" value="XM_003646699.1"/>
</dbReference>
<gene>
    <name evidence="2" type="ordered locus">Ecym_5154</name>
</gene>
<name>I6NCY8_ERECY</name>
<comment type="similarity">
    <text evidence="1">Belongs to the TTI2 family.</text>
</comment>
<dbReference type="GO" id="GO:0031669">
    <property type="term" value="P:cellular response to nutrient levels"/>
    <property type="evidence" value="ECO:0007669"/>
    <property type="project" value="EnsemblFungi"/>
</dbReference>
<dbReference type="GeneID" id="11470347"/>
<protein>
    <submittedName>
        <fullName evidence="2">Uncharacterized protein</fullName>
    </submittedName>
</protein>